<accession>A0A5C7ATG7</accession>
<proteinExistence type="inferred from homology"/>
<dbReference type="SUPFAM" id="SSF53597">
    <property type="entry name" value="Dihydrofolate reductase-like"/>
    <property type="match status" value="1"/>
</dbReference>
<dbReference type="Proteomes" id="UP000321790">
    <property type="component" value="Unassembled WGS sequence"/>
</dbReference>
<feature type="binding site" evidence="14">
    <location>
        <position position="210"/>
    </location>
    <ligand>
        <name>substrate</name>
    </ligand>
</feature>
<dbReference type="EC" id="1.1.1.193" evidence="12"/>
<evidence type="ECO:0000256" key="15">
    <source>
        <dbReference type="PIRSR" id="PIRSR006769-3"/>
    </source>
</evidence>
<name>A0A5C7ATG7_9FLAO</name>
<evidence type="ECO:0000256" key="10">
    <source>
        <dbReference type="ARBA" id="ARBA00023002"/>
    </source>
</evidence>
<comment type="pathway">
    <text evidence="3 12">Cofactor biosynthesis; riboflavin biosynthesis; 5-amino-6-(D-ribitylamino)uracil from GTP: step 3/4.</text>
</comment>
<comment type="similarity">
    <text evidence="4 12">In the N-terminal section; belongs to the cytidine and deoxycytidylate deaminase family.</text>
</comment>
<evidence type="ECO:0000256" key="3">
    <source>
        <dbReference type="ARBA" id="ARBA00004910"/>
    </source>
</evidence>
<keyword evidence="12 17" id="KW-0378">Hydrolase</keyword>
<evidence type="ECO:0000313" key="17">
    <source>
        <dbReference type="EMBL" id="TXE11968.1"/>
    </source>
</evidence>
<sequence>MTVNEFYIKRTIQIAKNGLGNTRPNPMVGAVIVYNNTIIGEGFTSAYGGNHAEVNAINAVKNKALLKHATIYVTLEPCSHYGKTPPCSDLIIKHNIPNVVIGCIDDNEQVAGKGVKKLKKAGINVTVGVLEKECKQHLKRFFTFHNKKRPYIILKWAQTTNGFIAPLTKTKQEPVWITNTYSKQLVHKWRMQEQAILVGTNTVLQDNPTLTTRNYKGQNPTRVVIDKHLKLSKNLNIFNNEAETIIVCEKHNNINTNTPNCHFETINWNTKTNIAQQICNVLFKHNINSVIIEGGSQTLQTFINENLWDEARIFTGNTNFNKGTKAPVLSGHLTYETTIQSDILKIYTND</sequence>
<dbReference type="PROSITE" id="PS51747">
    <property type="entry name" value="CYT_DCMP_DEAMINASES_2"/>
    <property type="match status" value="1"/>
</dbReference>
<comment type="pathway">
    <text evidence="2 12">Cofactor biosynthesis; riboflavin biosynthesis; 5-amino-6-(D-ribitylamino)uracil from GTP: step 2/4.</text>
</comment>
<feature type="binding site" evidence="15">
    <location>
        <position position="51"/>
    </location>
    <ligand>
        <name>Zn(2+)</name>
        <dbReference type="ChEBI" id="CHEBI:29105"/>
        <note>catalytic</note>
    </ligand>
</feature>
<feature type="domain" description="CMP/dCMP-type deaminase" evidence="16">
    <location>
        <begin position="2"/>
        <end position="126"/>
    </location>
</feature>
<evidence type="ECO:0000259" key="16">
    <source>
        <dbReference type="PROSITE" id="PS51747"/>
    </source>
</evidence>
<evidence type="ECO:0000256" key="6">
    <source>
        <dbReference type="ARBA" id="ARBA00022619"/>
    </source>
</evidence>
<feature type="binding site" evidence="14">
    <location>
        <position position="157"/>
    </location>
    <ligand>
        <name>NADP(+)</name>
        <dbReference type="ChEBI" id="CHEBI:58349"/>
    </ligand>
</feature>
<dbReference type="GO" id="GO:0008270">
    <property type="term" value="F:zinc ion binding"/>
    <property type="evidence" value="ECO:0007669"/>
    <property type="project" value="InterPro"/>
</dbReference>
<feature type="binding site" evidence="14">
    <location>
        <position position="190"/>
    </location>
    <ligand>
        <name>substrate</name>
    </ligand>
</feature>
<dbReference type="PIRSF" id="PIRSF006769">
    <property type="entry name" value="RibD"/>
    <property type="match status" value="1"/>
</dbReference>
<keyword evidence="18" id="KW-1185">Reference proteome</keyword>
<feature type="active site" description="Proton donor" evidence="13">
    <location>
        <position position="53"/>
    </location>
</feature>
<dbReference type="RefSeq" id="WP_147133997.1">
    <property type="nucleotide sequence ID" value="NZ_VOSC01000019.1"/>
</dbReference>
<evidence type="ECO:0000256" key="5">
    <source>
        <dbReference type="ARBA" id="ARBA00007417"/>
    </source>
</evidence>
<keyword evidence="9 12" id="KW-0521">NADP</keyword>
<dbReference type="PANTHER" id="PTHR38011:SF7">
    <property type="entry name" value="2,5-DIAMINO-6-RIBOSYLAMINO-4(3H)-PYRIMIDINONE 5'-PHOSPHATE REDUCTASE"/>
    <property type="match status" value="1"/>
</dbReference>
<dbReference type="EMBL" id="VOSC01000019">
    <property type="protein sequence ID" value="TXE11968.1"/>
    <property type="molecule type" value="Genomic_DNA"/>
</dbReference>
<feature type="binding site" evidence="14">
    <location>
        <position position="213"/>
    </location>
    <ligand>
        <name>substrate</name>
    </ligand>
</feature>
<protein>
    <recommendedName>
        <fullName evidence="12">Riboflavin biosynthesis protein RibD</fullName>
    </recommendedName>
    <domain>
        <recommendedName>
            <fullName evidence="12">Diaminohydroxyphosphoribosylaminopyrimidine deaminase</fullName>
            <shortName evidence="12">DRAP deaminase</shortName>
            <ecNumber evidence="12">3.5.4.26</ecNumber>
        </recommendedName>
        <alternativeName>
            <fullName evidence="12">Riboflavin-specific deaminase</fullName>
        </alternativeName>
    </domain>
    <domain>
        <recommendedName>
            <fullName evidence="12">5-amino-6-(5-phosphoribosylamino)uracil reductase</fullName>
            <ecNumber evidence="12">1.1.1.193</ecNumber>
        </recommendedName>
        <alternativeName>
            <fullName evidence="12">HTP reductase</fullName>
        </alternativeName>
    </domain>
</protein>
<evidence type="ECO:0000256" key="8">
    <source>
        <dbReference type="ARBA" id="ARBA00022833"/>
    </source>
</evidence>
<keyword evidence="7 12" id="KW-0479">Metal-binding</keyword>
<dbReference type="EC" id="3.5.4.26" evidence="12"/>
<evidence type="ECO:0000256" key="13">
    <source>
        <dbReference type="PIRSR" id="PIRSR006769-1"/>
    </source>
</evidence>
<dbReference type="OrthoDB" id="9800865at2"/>
<keyword evidence="6 12" id="KW-0686">Riboflavin biosynthesis</keyword>
<reference evidence="18" key="1">
    <citation type="submission" date="2019-08" db="EMBL/GenBank/DDBJ databases">
        <title>Seonamhaeicola sediminis sp. nov., isolated from marine sediment.</title>
        <authorList>
            <person name="Cao W.R."/>
        </authorList>
    </citation>
    <scope>NUCLEOTIDE SEQUENCE [LARGE SCALE GENOMIC DNA]</scope>
    <source>
        <strain evidence="18">Gy8</strain>
    </source>
</reference>
<evidence type="ECO:0000256" key="9">
    <source>
        <dbReference type="ARBA" id="ARBA00022857"/>
    </source>
</evidence>
<dbReference type="Gene3D" id="3.40.430.10">
    <property type="entry name" value="Dihydrofolate Reductase, subunit A"/>
    <property type="match status" value="1"/>
</dbReference>
<evidence type="ECO:0000256" key="1">
    <source>
        <dbReference type="ARBA" id="ARBA00002151"/>
    </source>
</evidence>
<evidence type="ECO:0000256" key="12">
    <source>
        <dbReference type="PIRNR" id="PIRNR006769"/>
    </source>
</evidence>
<evidence type="ECO:0000256" key="2">
    <source>
        <dbReference type="ARBA" id="ARBA00004882"/>
    </source>
</evidence>
<dbReference type="NCBIfam" id="TIGR00326">
    <property type="entry name" value="eubact_ribD"/>
    <property type="match status" value="1"/>
</dbReference>
<comment type="catalytic activity">
    <reaction evidence="12">
        <text>5-amino-6-(5-phospho-D-ribitylamino)uracil + NADP(+) = 5-amino-6-(5-phospho-D-ribosylamino)uracil + NADPH + H(+)</text>
        <dbReference type="Rhea" id="RHEA:17845"/>
        <dbReference type="ChEBI" id="CHEBI:15378"/>
        <dbReference type="ChEBI" id="CHEBI:57783"/>
        <dbReference type="ChEBI" id="CHEBI:58349"/>
        <dbReference type="ChEBI" id="CHEBI:58421"/>
        <dbReference type="ChEBI" id="CHEBI:58453"/>
        <dbReference type="EC" id="1.1.1.193"/>
    </reaction>
</comment>
<feature type="binding site" evidence="14">
    <location>
        <position position="206"/>
    </location>
    <ligand>
        <name>substrate</name>
    </ligand>
</feature>
<dbReference type="InterPro" id="IPR024072">
    <property type="entry name" value="DHFR-like_dom_sf"/>
</dbReference>
<evidence type="ECO:0000313" key="18">
    <source>
        <dbReference type="Proteomes" id="UP000321790"/>
    </source>
</evidence>
<keyword evidence="8 12" id="KW-0862">Zinc</keyword>
<dbReference type="InterPro" id="IPR016193">
    <property type="entry name" value="Cytidine_deaminase-like"/>
</dbReference>
<dbReference type="InterPro" id="IPR002125">
    <property type="entry name" value="CMP_dCMP_dom"/>
</dbReference>
<organism evidence="17 18">
    <name type="scientific">Seonamhaeicola algicola</name>
    <dbReference type="NCBI Taxonomy" id="1719036"/>
    <lineage>
        <taxon>Bacteria</taxon>
        <taxon>Pseudomonadati</taxon>
        <taxon>Bacteroidota</taxon>
        <taxon>Flavobacteriia</taxon>
        <taxon>Flavobacteriales</taxon>
        <taxon>Flavobacteriaceae</taxon>
    </lineage>
</organism>
<comment type="caution">
    <text evidence="17">The sequence shown here is derived from an EMBL/GenBank/DDBJ whole genome shotgun (WGS) entry which is preliminary data.</text>
</comment>
<evidence type="ECO:0000256" key="4">
    <source>
        <dbReference type="ARBA" id="ARBA00005259"/>
    </source>
</evidence>
<comment type="catalytic activity">
    <reaction evidence="12">
        <text>2,5-diamino-6-hydroxy-4-(5-phosphoribosylamino)-pyrimidine + H2O + H(+) = 5-amino-6-(5-phospho-D-ribosylamino)uracil + NH4(+)</text>
        <dbReference type="Rhea" id="RHEA:21868"/>
        <dbReference type="ChEBI" id="CHEBI:15377"/>
        <dbReference type="ChEBI" id="CHEBI:15378"/>
        <dbReference type="ChEBI" id="CHEBI:28938"/>
        <dbReference type="ChEBI" id="CHEBI:58453"/>
        <dbReference type="ChEBI" id="CHEBI:58614"/>
        <dbReference type="EC" id="3.5.4.26"/>
    </reaction>
</comment>
<dbReference type="Gene3D" id="3.40.140.10">
    <property type="entry name" value="Cytidine Deaminase, domain 2"/>
    <property type="match status" value="1"/>
</dbReference>
<dbReference type="InterPro" id="IPR016192">
    <property type="entry name" value="APOBEC/CMP_deaminase_Zn-bd"/>
</dbReference>
<comment type="cofactor">
    <cofactor evidence="12 15">
        <name>Zn(2+)</name>
        <dbReference type="ChEBI" id="CHEBI:29105"/>
    </cofactor>
    <text evidence="12 15">Binds 1 zinc ion.</text>
</comment>
<dbReference type="UniPathway" id="UPA00275">
    <property type="reaction ID" value="UER00401"/>
</dbReference>
<dbReference type="InterPro" id="IPR050765">
    <property type="entry name" value="Riboflavin_Biosynth_HTPR"/>
</dbReference>
<dbReference type="AlphaFoldDB" id="A0A5C7ATG7"/>
<comment type="similarity">
    <text evidence="5 12">In the C-terminal section; belongs to the HTP reductase family.</text>
</comment>
<evidence type="ECO:0000256" key="7">
    <source>
        <dbReference type="ARBA" id="ARBA00022723"/>
    </source>
</evidence>
<comment type="function">
    <text evidence="1 12">Converts 2,5-diamino-6-(ribosylamino)-4(3h)-pyrimidinone 5'-phosphate into 5-amino-6-(ribosylamino)-2,4(1h,3h)-pyrimidinedione 5'-phosphate.</text>
</comment>
<dbReference type="SUPFAM" id="SSF53927">
    <property type="entry name" value="Cytidine deaminase-like"/>
    <property type="match status" value="1"/>
</dbReference>
<dbReference type="CDD" id="cd01284">
    <property type="entry name" value="Riboflavin_deaminase-reductase"/>
    <property type="match status" value="1"/>
</dbReference>
<dbReference type="PANTHER" id="PTHR38011">
    <property type="entry name" value="DIHYDROFOLATE REDUCTASE FAMILY PROTEIN (AFU_ORTHOLOGUE AFUA_8G06820)"/>
    <property type="match status" value="1"/>
</dbReference>
<feature type="binding site" evidence="15">
    <location>
        <position position="87"/>
    </location>
    <ligand>
        <name>Zn(2+)</name>
        <dbReference type="ChEBI" id="CHEBI:29105"/>
        <note>catalytic</note>
    </ligand>
</feature>
<evidence type="ECO:0000256" key="14">
    <source>
        <dbReference type="PIRSR" id="PIRSR006769-2"/>
    </source>
</evidence>
<evidence type="ECO:0000256" key="11">
    <source>
        <dbReference type="ARBA" id="ARBA00023268"/>
    </source>
</evidence>
<dbReference type="Pfam" id="PF00383">
    <property type="entry name" value="dCMP_cyt_deam_1"/>
    <property type="match status" value="1"/>
</dbReference>
<dbReference type="InterPro" id="IPR002734">
    <property type="entry name" value="RibDG_C"/>
</dbReference>
<feature type="binding site" evidence="14">
    <location>
        <position position="202"/>
    </location>
    <ligand>
        <name>NADP(+)</name>
        <dbReference type="ChEBI" id="CHEBI:58349"/>
    </ligand>
</feature>
<keyword evidence="11" id="KW-0511">Multifunctional enzyme</keyword>
<feature type="binding site" evidence="15">
    <location>
        <position position="78"/>
    </location>
    <ligand>
        <name>Zn(2+)</name>
        <dbReference type="ChEBI" id="CHEBI:29105"/>
        <note>catalytic</note>
    </ligand>
</feature>
<dbReference type="GO" id="GO:0008703">
    <property type="term" value="F:5-amino-6-(5-phosphoribosylamino)uracil reductase activity"/>
    <property type="evidence" value="ECO:0007669"/>
    <property type="project" value="UniProtKB-EC"/>
</dbReference>
<dbReference type="GO" id="GO:0009231">
    <property type="term" value="P:riboflavin biosynthetic process"/>
    <property type="evidence" value="ECO:0007669"/>
    <property type="project" value="UniProtKB-UniPathway"/>
</dbReference>
<dbReference type="InterPro" id="IPR004794">
    <property type="entry name" value="Eubact_RibD"/>
</dbReference>
<dbReference type="Pfam" id="PF01872">
    <property type="entry name" value="RibD_C"/>
    <property type="match status" value="1"/>
</dbReference>
<gene>
    <name evidence="17" type="primary">ribD</name>
    <name evidence="17" type="ORF">FUA26_07860</name>
</gene>
<dbReference type="GO" id="GO:0008835">
    <property type="term" value="F:diaminohydroxyphosphoribosylaminopyrimidine deaminase activity"/>
    <property type="evidence" value="ECO:0007669"/>
    <property type="project" value="UniProtKB-EC"/>
</dbReference>
<feature type="binding site" evidence="14">
    <location>
        <position position="176"/>
    </location>
    <ligand>
        <name>NADP(+)</name>
        <dbReference type="ChEBI" id="CHEBI:58349"/>
    </ligand>
</feature>
<keyword evidence="10 12" id="KW-0560">Oxidoreductase</keyword>
<feature type="binding site" evidence="14">
    <location>
        <position position="293"/>
    </location>
    <ligand>
        <name>substrate</name>
    </ligand>
</feature>
<dbReference type="PROSITE" id="PS00903">
    <property type="entry name" value="CYT_DCMP_DEAMINASES_1"/>
    <property type="match status" value="1"/>
</dbReference>